<organism evidence="5 6">
    <name type="scientific">Pelagibacterium luteolum</name>
    <dbReference type="NCBI Taxonomy" id="440168"/>
    <lineage>
        <taxon>Bacteria</taxon>
        <taxon>Pseudomonadati</taxon>
        <taxon>Pseudomonadota</taxon>
        <taxon>Alphaproteobacteria</taxon>
        <taxon>Hyphomicrobiales</taxon>
        <taxon>Devosiaceae</taxon>
        <taxon>Pelagibacterium</taxon>
    </lineage>
</organism>
<accession>A0A1G7ZRG9</accession>
<dbReference type="InterPro" id="IPR008920">
    <property type="entry name" value="TF_FadR/GntR_C"/>
</dbReference>
<dbReference type="InterPro" id="IPR036388">
    <property type="entry name" value="WH-like_DNA-bd_sf"/>
</dbReference>
<dbReference type="Pfam" id="PF00392">
    <property type="entry name" value="GntR"/>
    <property type="match status" value="1"/>
</dbReference>
<reference evidence="5 6" key="1">
    <citation type="submission" date="2016-10" db="EMBL/GenBank/DDBJ databases">
        <authorList>
            <person name="de Groot N.N."/>
        </authorList>
    </citation>
    <scope>NUCLEOTIDE SEQUENCE [LARGE SCALE GENOMIC DNA]</scope>
    <source>
        <strain evidence="5 6">CGMCC 1.10267</strain>
    </source>
</reference>
<dbReference type="OrthoDB" id="7945678at2"/>
<dbReference type="InterPro" id="IPR000524">
    <property type="entry name" value="Tscrpt_reg_HTH_GntR"/>
</dbReference>
<dbReference type="PANTHER" id="PTHR43537">
    <property type="entry name" value="TRANSCRIPTIONAL REGULATOR, GNTR FAMILY"/>
    <property type="match status" value="1"/>
</dbReference>
<sequence length="223" mass="25433">MKTDGEHTNAATKSGQIAELLQERIASQIIGQGTRLQEAELAAEFSSSRTVIREALGSLEQRGLITRIPNRGAIVKKLEVDEVEEIFEVREWLEAMLTYRATLNAPDGHWQAFHGIFDFELKNRIASGDIKSYNDCLEQLRTETLIQSRNKIAVQYVNLILDRARVIKNRITLLPGRAEAGRQMHVRMLEFMNERDAEGAQAVKREIIRSARALFQKYRSLIL</sequence>
<dbReference type="GO" id="GO:0003677">
    <property type="term" value="F:DNA binding"/>
    <property type="evidence" value="ECO:0007669"/>
    <property type="project" value="UniProtKB-KW"/>
</dbReference>
<proteinExistence type="predicted"/>
<dbReference type="Gene3D" id="1.20.120.530">
    <property type="entry name" value="GntR ligand-binding domain-like"/>
    <property type="match status" value="1"/>
</dbReference>
<dbReference type="Proteomes" id="UP000199495">
    <property type="component" value="Unassembled WGS sequence"/>
</dbReference>
<protein>
    <submittedName>
        <fullName evidence="5">DNA-binding transcriptional regulator, GntR family</fullName>
    </submittedName>
</protein>
<gene>
    <name evidence="5" type="ORF">SAMN04487974_12216</name>
</gene>
<dbReference type="SUPFAM" id="SSF46785">
    <property type="entry name" value="Winged helix' DNA-binding domain"/>
    <property type="match status" value="1"/>
</dbReference>
<dbReference type="STRING" id="440168.SAMN04487974_12216"/>
<evidence type="ECO:0000313" key="5">
    <source>
        <dbReference type="EMBL" id="SDH11278.1"/>
    </source>
</evidence>
<dbReference type="EMBL" id="FNCS01000022">
    <property type="protein sequence ID" value="SDH11278.1"/>
    <property type="molecule type" value="Genomic_DNA"/>
</dbReference>
<dbReference type="RefSeq" id="WP_090599290.1">
    <property type="nucleotide sequence ID" value="NZ_FNCS01000022.1"/>
</dbReference>
<dbReference type="InterPro" id="IPR011711">
    <property type="entry name" value="GntR_C"/>
</dbReference>
<dbReference type="PANTHER" id="PTHR43537:SF5">
    <property type="entry name" value="UXU OPERON TRANSCRIPTIONAL REGULATOR"/>
    <property type="match status" value="1"/>
</dbReference>
<dbReference type="AlphaFoldDB" id="A0A1G7ZRG9"/>
<dbReference type="Pfam" id="PF07729">
    <property type="entry name" value="FCD"/>
    <property type="match status" value="1"/>
</dbReference>
<name>A0A1G7ZRG9_9HYPH</name>
<keyword evidence="6" id="KW-1185">Reference proteome</keyword>
<evidence type="ECO:0000256" key="3">
    <source>
        <dbReference type="ARBA" id="ARBA00023163"/>
    </source>
</evidence>
<dbReference type="Gene3D" id="1.10.10.10">
    <property type="entry name" value="Winged helix-like DNA-binding domain superfamily/Winged helix DNA-binding domain"/>
    <property type="match status" value="1"/>
</dbReference>
<dbReference type="CDD" id="cd07377">
    <property type="entry name" value="WHTH_GntR"/>
    <property type="match status" value="1"/>
</dbReference>
<dbReference type="InterPro" id="IPR036390">
    <property type="entry name" value="WH_DNA-bd_sf"/>
</dbReference>
<evidence type="ECO:0000256" key="2">
    <source>
        <dbReference type="ARBA" id="ARBA00023125"/>
    </source>
</evidence>
<evidence type="ECO:0000259" key="4">
    <source>
        <dbReference type="PROSITE" id="PS50949"/>
    </source>
</evidence>
<evidence type="ECO:0000313" key="6">
    <source>
        <dbReference type="Proteomes" id="UP000199495"/>
    </source>
</evidence>
<evidence type="ECO:0000256" key="1">
    <source>
        <dbReference type="ARBA" id="ARBA00023015"/>
    </source>
</evidence>
<keyword evidence="1" id="KW-0805">Transcription regulation</keyword>
<keyword evidence="2 5" id="KW-0238">DNA-binding</keyword>
<dbReference type="GO" id="GO:0003700">
    <property type="term" value="F:DNA-binding transcription factor activity"/>
    <property type="evidence" value="ECO:0007669"/>
    <property type="project" value="InterPro"/>
</dbReference>
<dbReference type="SUPFAM" id="SSF48008">
    <property type="entry name" value="GntR ligand-binding domain-like"/>
    <property type="match status" value="1"/>
</dbReference>
<dbReference type="SMART" id="SM00345">
    <property type="entry name" value="HTH_GNTR"/>
    <property type="match status" value="1"/>
</dbReference>
<keyword evidence="3" id="KW-0804">Transcription</keyword>
<dbReference type="SMART" id="SM00895">
    <property type="entry name" value="FCD"/>
    <property type="match status" value="1"/>
</dbReference>
<dbReference type="PRINTS" id="PR00035">
    <property type="entry name" value="HTHGNTR"/>
</dbReference>
<feature type="domain" description="HTH gntR-type" evidence="4">
    <location>
        <begin position="11"/>
        <end position="78"/>
    </location>
</feature>
<dbReference type="PROSITE" id="PS50949">
    <property type="entry name" value="HTH_GNTR"/>
    <property type="match status" value="1"/>
</dbReference>